<dbReference type="InterPro" id="IPR011990">
    <property type="entry name" value="TPR-like_helical_dom_sf"/>
</dbReference>
<dbReference type="Pfam" id="PF07980">
    <property type="entry name" value="SusD_RagB"/>
    <property type="match status" value="1"/>
</dbReference>
<comment type="similarity">
    <text evidence="2">Belongs to the SusD family.</text>
</comment>
<evidence type="ECO:0000256" key="5">
    <source>
        <dbReference type="ARBA" id="ARBA00023237"/>
    </source>
</evidence>
<reference evidence="8 9" key="1">
    <citation type="submission" date="2019-02" db="EMBL/GenBank/DDBJ databases">
        <title>Draft genome sequence of Muricauda sp. 176CP4-71.</title>
        <authorList>
            <person name="Park J.-S."/>
        </authorList>
    </citation>
    <scope>NUCLEOTIDE SEQUENCE [LARGE SCALE GENOMIC DNA]</scope>
    <source>
        <strain evidence="8 9">176CP4-71</strain>
    </source>
</reference>
<comment type="caution">
    <text evidence="8">The sequence shown here is derived from an EMBL/GenBank/DDBJ whole genome shotgun (WGS) entry which is preliminary data.</text>
</comment>
<evidence type="ECO:0000256" key="3">
    <source>
        <dbReference type="ARBA" id="ARBA00022729"/>
    </source>
</evidence>
<dbReference type="SUPFAM" id="SSF48452">
    <property type="entry name" value="TPR-like"/>
    <property type="match status" value="1"/>
</dbReference>
<dbReference type="PROSITE" id="PS51257">
    <property type="entry name" value="PROKAR_LIPOPROTEIN"/>
    <property type="match status" value="1"/>
</dbReference>
<evidence type="ECO:0000313" key="8">
    <source>
        <dbReference type="EMBL" id="TAI49758.1"/>
    </source>
</evidence>
<name>A0A4Q8QK77_9FLAO</name>
<evidence type="ECO:0000256" key="2">
    <source>
        <dbReference type="ARBA" id="ARBA00006275"/>
    </source>
</evidence>
<keyword evidence="5" id="KW-0998">Cell outer membrane</keyword>
<evidence type="ECO:0000259" key="7">
    <source>
        <dbReference type="Pfam" id="PF14322"/>
    </source>
</evidence>
<keyword evidence="9" id="KW-1185">Reference proteome</keyword>
<evidence type="ECO:0000259" key="6">
    <source>
        <dbReference type="Pfam" id="PF07980"/>
    </source>
</evidence>
<dbReference type="Pfam" id="PF14322">
    <property type="entry name" value="SusD-like_3"/>
    <property type="match status" value="1"/>
</dbReference>
<dbReference type="OrthoDB" id="630434at2"/>
<dbReference type="CDD" id="cd08977">
    <property type="entry name" value="SusD"/>
    <property type="match status" value="1"/>
</dbReference>
<protein>
    <submittedName>
        <fullName evidence="8">RagB/SusD family nutrient uptake outer membrane protein</fullName>
    </submittedName>
</protein>
<keyword evidence="4" id="KW-0472">Membrane</keyword>
<evidence type="ECO:0000313" key="9">
    <source>
        <dbReference type="Proteomes" id="UP000291981"/>
    </source>
</evidence>
<dbReference type="InterPro" id="IPR012944">
    <property type="entry name" value="SusD_RagB_dom"/>
</dbReference>
<dbReference type="Gene3D" id="1.25.40.390">
    <property type="match status" value="1"/>
</dbReference>
<dbReference type="EMBL" id="SGIU01000001">
    <property type="protein sequence ID" value="TAI49758.1"/>
    <property type="molecule type" value="Genomic_DNA"/>
</dbReference>
<dbReference type="InterPro" id="IPR033985">
    <property type="entry name" value="SusD-like_N"/>
</dbReference>
<dbReference type="Proteomes" id="UP000291981">
    <property type="component" value="Unassembled WGS sequence"/>
</dbReference>
<organism evidence="8 9">
    <name type="scientific">Flagellimonas allohymeniacidonis</name>
    <dbReference type="NCBI Taxonomy" id="2517819"/>
    <lineage>
        <taxon>Bacteria</taxon>
        <taxon>Pseudomonadati</taxon>
        <taxon>Bacteroidota</taxon>
        <taxon>Flavobacteriia</taxon>
        <taxon>Flavobacteriales</taxon>
        <taxon>Flavobacteriaceae</taxon>
        <taxon>Flagellimonas</taxon>
    </lineage>
</organism>
<evidence type="ECO:0000256" key="1">
    <source>
        <dbReference type="ARBA" id="ARBA00004442"/>
    </source>
</evidence>
<comment type="subcellular location">
    <subcellularLocation>
        <location evidence="1">Cell outer membrane</location>
    </subcellularLocation>
</comment>
<sequence length="476" mass="51571">MKTIKVLALILGLGMFISCEDQLNVVPEDNVASNTVFGSVATINGAVVGIYSLNQSGDLNGNPQLMGDFMADDVNFVGSFPSLQEVDQFETLATNTTVDNVWLDGYQLIGAANNVIVNLPEVSVDDVTGLTEATKTQLVAEAKFLRALTYFTLVNWFAQPFQFSGGSNLGVPIVTQPFEGGDIAEFQLERSTVNEVHAFIEQDLLDAVANLPEDNGVRAEAGSARALLARLYLYRDQFNDAANFANQVIGSGEYTLASDYDFYDNNPGSSENIFVAINTPTDGPQETTVSDEVYTNFYNAAPGGRGDAPFSADLLADFGFAVGDTITDDRRFDELSTPATDAGGNATFFTTKYPDIINNASDGMILRITEMYLIRAEANLRAGTSVGDTPLNDINLLRTRAGLPDLLSVDLDGILTERRKELCFEGHRRMDLLRNNRNLRPGGGPESAPGANKVIFPIVEDEFTNNPNITQNPGNF</sequence>
<keyword evidence="3" id="KW-0732">Signal</keyword>
<evidence type="ECO:0000256" key="4">
    <source>
        <dbReference type="ARBA" id="ARBA00023136"/>
    </source>
</evidence>
<feature type="domain" description="RagB/SusD" evidence="6">
    <location>
        <begin position="358"/>
        <end position="474"/>
    </location>
</feature>
<gene>
    <name evidence="8" type="ORF">EW142_08165</name>
</gene>
<dbReference type="GO" id="GO:0009279">
    <property type="term" value="C:cell outer membrane"/>
    <property type="evidence" value="ECO:0007669"/>
    <property type="project" value="UniProtKB-SubCell"/>
</dbReference>
<dbReference type="AlphaFoldDB" id="A0A4Q8QK77"/>
<dbReference type="RefSeq" id="WP_130612258.1">
    <property type="nucleotide sequence ID" value="NZ_SGIU01000001.1"/>
</dbReference>
<accession>A0A4Q8QK77</accession>
<proteinExistence type="inferred from homology"/>
<feature type="domain" description="SusD-like N-terminal" evidence="7">
    <location>
        <begin position="33"/>
        <end position="233"/>
    </location>
</feature>